<dbReference type="Pfam" id="PF08765">
    <property type="entry name" value="Mor"/>
    <property type="match status" value="1"/>
</dbReference>
<dbReference type="Proteomes" id="UP001281656">
    <property type="component" value="Unassembled WGS sequence"/>
</dbReference>
<organism evidence="2 3">
    <name type="scientific">Clostridium tanneri</name>
    <dbReference type="NCBI Taxonomy" id="3037988"/>
    <lineage>
        <taxon>Bacteria</taxon>
        <taxon>Bacillati</taxon>
        <taxon>Bacillota</taxon>
        <taxon>Clostridia</taxon>
        <taxon>Eubacteriales</taxon>
        <taxon>Clostridiaceae</taxon>
        <taxon>Clostridium</taxon>
    </lineage>
</organism>
<dbReference type="InterPro" id="IPR014875">
    <property type="entry name" value="Mor_transcription_activator"/>
</dbReference>
<dbReference type="PANTHER" id="PTHR37812">
    <property type="entry name" value="MU-LIKE PROPHAGE FLUMU PROTEIN C"/>
    <property type="match status" value="1"/>
</dbReference>
<dbReference type="SUPFAM" id="SSF46689">
    <property type="entry name" value="Homeodomain-like"/>
    <property type="match status" value="1"/>
</dbReference>
<reference evidence="2 3" key="1">
    <citation type="submission" date="2023-04" db="EMBL/GenBank/DDBJ databases">
        <title>Clostridium tannerae sp. nov., isolated from the fecal material of an alpaca.</title>
        <authorList>
            <person name="Miller S."/>
            <person name="Hendry M."/>
            <person name="King J."/>
            <person name="Sankaranarayanan K."/>
            <person name="Lawson P.A."/>
        </authorList>
    </citation>
    <scope>NUCLEOTIDE SEQUENCE [LARGE SCALE GENOMIC DNA]</scope>
    <source>
        <strain evidence="2 3">A1-XYC3</strain>
    </source>
</reference>
<dbReference type="RefSeq" id="WP_261671778.1">
    <property type="nucleotide sequence ID" value="NZ_JARUJP010000012.1"/>
</dbReference>
<dbReference type="PANTHER" id="PTHR37812:SF1">
    <property type="entry name" value="MU-LIKE PROPHAGE FLUMU PROTEIN C"/>
    <property type="match status" value="1"/>
</dbReference>
<evidence type="ECO:0000259" key="1">
    <source>
        <dbReference type="Pfam" id="PF08765"/>
    </source>
</evidence>
<evidence type="ECO:0000313" key="2">
    <source>
        <dbReference type="EMBL" id="MDW8801726.1"/>
    </source>
</evidence>
<protein>
    <submittedName>
        <fullName evidence="2">CD3324 family protein</fullName>
    </submittedName>
</protein>
<comment type="caution">
    <text evidence="2">The sequence shown here is derived from an EMBL/GenBank/DDBJ whole genome shotgun (WGS) entry which is preliminary data.</text>
</comment>
<gene>
    <name evidence="2" type="ORF">P8V03_11270</name>
</gene>
<dbReference type="Gene3D" id="1.10.10.60">
    <property type="entry name" value="Homeodomain-like"/>
    <property type="match status" value="1"/>
</dbReference>
<keyword evidence="3" id="KW-1185">Reference proteome</keyword>
<sequence length="89" mass="10428">MQYLNGAEVLPEELLKEIQKYVDGETIYIPKVKKRTSWGCKSGTRNLIDSRNNEIFSLYNQGNNIEILAERFFLSEYTIKKIITKCSKY</sequence>
<dbReference type="NCBIfam" id="NF040785">
    <property type="entry name" value="CD3324_fam"/>
    <property type="match status" value="1"/>
</dbReference>
<dbReference type="InterPro" id="IPR009057">
    <property type="entry name" value="Homeodomain-like_sf"/>
</dbReference>
<dbReference type="InterPro" id="IPR052411">
    <property type="entry name" value="c-mor_Regulatory_Protein"/>
</dbReference>
<dbReference type="EMBL" id="JARUJP010000012">
    <property type="protein sequence ID" value="MDW8801726.1"/>
    <property type="molecule type" value="Genomic_DNA"/>
</dbReference>
<name>A0ABU4JUT1_9CLOT</name>
<feature type="domain" description="Mor transcription activator" evidence="1">
    <location>
        <begin position="7"/>
        <end position="88"/>
    </location>
</feature>
<proteinExistence type="predicted"/>
<dbReference type="InterPro" id="IPR049739">
    <property type="entry name" value="YraL-like"/>
</dbReference>
<accession>A0ABU4JUT1</accession>
<evidence type="ECO:0000313" key="3">
    <source>
        <dbReference type="Proteomes" id="UP001281656"/>
    </source>
</evidence>